<dbReference type="RefSeq" id="WP_214623409.1">
    <property type="nucleotide sequence ID" value="NZ_JAHGAW010000006.1"/>
</dbReference>
<evidence type="ECO:0000313" key="2">
    <source>
        <dbReference type="EMBL" id="MBT2187465.1"/>
    </source>
</evidence>
<evidence type="ECO:0000256" key="1">
    <source>
        <dbReference type="SAM" id="MobiDB-lite"/>
    </source>
</evidence>
<feature type="compositionally biased region" description="Basic and acidic residues" evidence="1">
    <location>
        <begin position="419"/>
        <end position="444"/>
    </location>
</feature>
<name>A0A9X1DCA1_9SPHN</name>
<proteinExistence type="predicted"/>
<dbReference type="Proteomes" id="UP001138757">
    <property type="component" value="Unassembled WGS sequence"/>
</dbReference>
<comment type="caution">
    <text evidence="2">The sequence shown here is derived from an EMBL/GenBank/DDBJ whole genome shotgun (WGS) entry which is preliminary data.</text>
</comment>
<keyword evidence="3" id="KW-1185">Reference proteome</keyword>
<organism evidence="2 3">
    <name type="scientific">Sphingobium nicotianae</name>
    <dbReference type="NCBI Taxonomy" id="2782607"/>
    <lineage>
        <taxon>Bacteria</taxon>
        <taxon>Pseudomonadati</taxon>
        <taxon>Pseudomonadota</taxon>
        <taxon>Alphaproteobacteria</taxon>
        <taxon>Sphingomonadales</taxon>
        <taxon>Sphingomonadaceae</taxon>
        <taxon>Sphingobium</taxon>
    </lineage>
</organism>
<dbReference type="AlphaFoldDB" id="A0A9X1DCA1"/>
<accession>A0A9X1DCA1</accession>
<evidence type="ECO:0000313" key="3">
    <source>
        <dbReference type="Proteomes" id="UP001138757"/>
    </source>
</evidence>
<gene>
    <name evidence="2" type="ORF">KK488_10955</name>
</gene>
<dbReference type="EMBL" id="JAHGAW010000006">
    <property type="protein sequence ID" value="MBT2187465.1"/>
    <property type="molecule type" value="Genomic_DNA"/>
</dbReference>
<sequence length="473" mass="52439">MVFAASDYLEWLDIVFADERDAIREARTAASDLRKSVEMDVNGLSDRHVVMSPSPSQAEAMARALDREPEIHMSPEAEVETPQLVVQPPTVASSPPVDRPVLIASATRPVVSKVDWIEKVEEERPLIGVTVTAKGAYYHVIGDATGNDTSRDVQRRLQILHILQSDEIGALADYIEHHPQNVELLPEGRGARRYDVRGLTPELSEALKRYYANPLLLNILEQRDAHQEAVLPARDPDPVRPDKQELPLLVISEPSHWQTMREAEPIASSAAKDDSGHVSPPSSGKDVATVVAATPANSEPFDIRVFRRQARARDFELTRDTDGAVSLHCLRKAGVPDDRLAAVQADLLISAEAEVHIGEAVREIERHLRISPNDFTISERFSLNETAPKALRELWAFHQEAELFREKLEAAFARAYHQEEIDQTDSRESRPDSDEGRQGHEVAKSTELSNRGGNILTGEAAKAAAIAAAQRQR</sequence>
<feature type="region of interest" description="Disordered" evidence="1">
    <location>
        <begin position="419"/>
        <end position="456"/>
    </location>
</feature>
<reference evidence="2" key="1">
    <citation type="submission" date="2021-05" db="EMBL/GenBank/DDBJ databases">
        <title>Genome of Sphingobium sp. strain.</title>
        <authorList>
            <person name="Fan R."/>
        </authorList>
    </citation>
    <scope>NUCLEOTIDE SEQUENCE</scope>
    <source>
        <strain evidence="2">H33</strain>
    </source>
</reference>
<protein>
    <submittedName>
        <fullName evidence="2">Uncharacterized protein</fullName>
    </submittedName>
</protein>
<feature type="region of interest" description="Disordered" evidence="1">
    <location>
        <begin position="260"/>
        <end position="287"/>
    </location>
</feature>